<keyword evidence="1" id="KW-0812">Transmembrane</keyword>
<keyword evidence="1" id="KW-1133">Transmembrane helix</keyword>
<dbReference type="EMBL" id="BMAW01066861">
    <property type="protein sequence ID" value="GFT56726.1"/>
    <property type="molecule type" value="Genomic_DNA"/>
</dbReference>
<dbReference type="Proteomes" id="UP000887013">
    <property type="component" value="Unassembled WGS sequence"/>
</dbReference>
<keyword evidence="3" id="KW-1185">Reference proteome</keyword>
<gene>
    <name evidence="2" type="ORF">NPIL_92501</name>
</gene>
<sequence length="73" mass="8152">MPFEVLAEALNTILNLIVFLSDLLVSTAWSFYNAIPEGKGKEEEKSLLAERTPGEADRTATIQWSAEREGKVR</sequence>
<comment type="caution">
    <text evidence="2">The sequence shown here is derived from an EMBL/GenBank/DDBJ whole genome shotgun (WGS) entry which is preliminary data.</text>
</comment>
<dbReference type="AlphaFoldDB" id="A0A8X6PA90"/>
<reference evidence="2" key="1">
    <citation type="submission" date="2020-08" db="EMBL/GenBank/DDBJ databases">
        <title>Multicomponent nature underlies the extraordinary mechanical properties of spider dragline silk.</title>
        <authorList>
            <person name="Kono N."/>
            <person name="Nakamura H."/>
            <person name="Mori M."/>
            <person name="Yoshida Y."/>
            <person name="Ohtoshi R."/>
            <person name="Malay A.D."/>
            <person name="Moran D.A.P."/>
            <person name="Tomita M."/>
            <person name="Numata K."/>
            <person name="Arakawa K."/>
        </authorList>
    </citation>
    <scope>NUCLEOTIDE SEQUENCE</scope>
</reference>
<evidence type="ECO:0000256" key="1">
    <source>
        <dbReference type="SAM" id="Phobius"/>
    </source>
</evidence>
<name>A0A8X6PA90_NEPPI</name>
<evidence type="ECO:0000313" key="3">
    <source>
        <dbReference type="Proteomes" id="UP000887013"/>
    </source>
</evidence>
<feature type="transmembrane region" description="Helical" evidence="1">
    <location>
        <begin position="12"/>
        <end position="32"/>
    </location>
</feature>
<organism evidence="2 3">
    <name type="scientific">Nephila pilipes</name>
    <name type="common">Giant wood spider</name>
    <name type="synonym">Nephila maculata</name>
    <dbReference type="NCBI Taxonomy" id="299642"/>
    <lineage>
        <taxon>Eukaryota</taxon>
        <taxon>Metazoa</taxon>
        <taxon>Ecdysozoa</taxon>
        <taxon>Arthropoda</taxon>
        <taxon>Chelicerata</taxon>
        <taxon>Arachnida</taxon>
        <taxon>Araneae</taxon>
        <taxon>Araneomorphae</taxon>
        <taxon>Entelegynae</taxon>
        <taxon>Araneoidea</taxon>
        <taxon>Nephilidae</taxon>
        <taxon>Nephila</taxon>
    </lineage>
</organism>
<accession>A0A8X6PA90</accession>
<protein>
    <submittedName>
        <fullName evidence="2">Uncharacterized protein</fullName>
    </submittedName>
</protein>
<evidence type="ECO:0000313" key="2">
    <source>
        <dbReference type="EMBL" id="GFT56726.1"/>
    </source>
</evidence>
<proteinExistence type="predicted"/>
<keyword evidence="1" id="KW-0472">Membrane</keyword>